<dbReference type="Gene3D" id="3.30.40.10">
    <property type="entry name" value="Zinc/RING finger domain, C3HC4 (zinc finger)"/>
    <property type="match status" value="1"/>
</dbReference>
<feature type="domain" description="RING-type" evidence="7">
    <location>
        <begin position="180"/>
        <end position="219"/>
    </location>
</feature>
<evidence type="ECO:0000313" key="9">
    <source>
        <dbReference type="Proteomes" id="UP000594263"/>
    </source>
</evidence>
<dbReference type="Pfam" id="PF13639">
    <property type="entry name" value="zf-RING_2"/>
    <property type="match status" value="1"/>
</dbReference>
<name>A0A7N0UC51_KALFE</name>
<dbReference type="Gramene" id="Kaladp0060s0108.1.v1.1">
    <property type="protein sequence ID" value="Kaladp0060s0108.1.v1.1.CDS.1"/>
    <property type="gene ID" value="Kaladp0060s0108.v1.1"/>
</dbReference>
<dbReference type="PANTHER" id="PTHR15710:SF217">
    <property type="entry name" value="E3 UBIQUITIN-PROTEIN LIGASE RDUF2"/>
    <property type="match status" value="1"/>
</dbReference>
<dbReference type="SMART" id="SM00184">
    <property type="entry name" value="RING"/>
    <property type="match status" value="1"/>
</dbReference>
<evidence type="ECO:0000313" key="8">
    <source>
        <dbReference type="EnsemblPlants" id="Kaladp0060s0108.1.v1.1.CDS.1"/>
    </source>
</evidence>
<organism evidence="8 9">
    <name type="scientific">Kalanchoe fedtschenkoi</name>
    <name type="common">Lavender scallops</name>
    <name type="synonym">South American air plant</name>
    <dbReference type="NCBI Taxonomy" id="63787"/>
    <lineage>
        <taxon>Eukaryota</taxon>
        <taxon>Viridiplantae</taxon>
        <taxon>Streptophyta</taxon>
        <taxon>Embryophyta</taxon>
        <taxon>Tracheophyta</taxon>
        <taxon>Spermatophyta</taxon>
        <taxon>Magnoliopsida</taxon>
        <taxon>eudicotyledons</taxon>
        <taxon>Gunneridae</taxon>
        <taxon>Pentapetalae</taxon>
        <taxon>Saxifragales</taxon>
        <taxon>Crassulaceae</taxon>
        <taxon>Kalanchoe</taxon>
    </lineage>
</organism>
<dbReference type="GO" id="GO:0008270">
    <property type="term" value="F:zinc ion binding"/>
    <property type="evidence" value="ECO:0007669"/>
    <property type="project" value="UniProtKB-KW"/>
</dbReference>
<protein>
    <recommendedName>
        <fullName evidence="2">RING-type E3 ubiquitin transferase</fullName>
        <ecNumber evidence="2">2.3.2.27</ecNumber>
    </recommendedName>
</protein>
<dbReference type="EnsemblPlants" id="Kaladp0060s0108.1.v1.1">
    <property type="protein sequence ID" value="Kaladp0060s0108.1.v1.1.CDS.1"/>
    <property type="gene ID" value="Kaladp0060s0108.v1.1"/>
</dbReference>
<evidence type="ECO:0000256" key="1">
    <source>
        <dbReference type="ARBA" id="ARBA00000900"/>
    </source>
</evidence>
<evidence type="ECO:0000256" key="4">
    <source>
        <dbReference type="ARBA" id="ARBA00022771"/>
    </source>
</evidence>
<accession>A0A7N0UC51</accession>
<dbReference type="InterPro" id="IPR001841">
    <property type="entry name" value="Znf_RING"/>
</dbReference>
<evidence type="ECO:0000259" key="7">
    <source>
        <dbReference type="PROSITE" id="PS50089"/>
    </source>
</evidence>
<dbReference type="GO" id="GO:0005737">
    <property type="term" value="C:cytoplasm"/>
    <property type="evidence" value="ECO:0007669"/>
    <property type="project" value="TreeGrafter"/>
</dbReference>
<evidence type="ECO:0000256" key="6">
    <source>
        <dbReference type="PROSITE-ProRule" id="PRU00175"/>
    </source>
</evidence>
<dbReference type="PROSITE" id="PS50089">
    <property type="entry name" value="ZF_RING_2"/>
    <property type="match status" value="1"/>
</dbReference>
<dbReference type="Proteomes" id="UP000594263">
    <property type="component" value="Unplaced"/>
</dbReference>
<dbReference type="EC" id="2.3.2.27" evidence="2"/>
<keyword evidence="5" id="KW-0862">Zinc</keyword>
<comment type="catalytic activity">
    <reaction evidence="1">
        <text>S-ubiquitinyl-[E2 ubiquitin-conjugating enzyme]-L-cysteine + [acceptor protein]-L-lysine = [E2 ubiquitin-conjugating enzyme]-L-cysteine + N(6)-ubiquitinyl-[acceptor protein]-L-lysine.</text>
        <dbReference type="EC" id="2.3.2.27"/>
    </reaction>
</comment>
<keyword evidence="3" id="KW-0479">Metal-binding</keyword>
<evidence type="ECO:0000256" key="3">
    <source>
        <dbReference type="ARBA" id="ARBA00022723"/>
    </source>
</evidence>
<proteinExistence type="predicted"/>
<evidence type="ECO:0000256" key="5">
    <source>
        <dbReference type="ARBA" id="ARBA00022833"/>
    </source>
</evidence>
<dbReference type="PANTHER" id="PTHR15710">
    <property type="entry name" value="E3 UBIQUITIN-PROTEIN LIGASE PRAJA"/>
    <property type="match status" value="1"/>
</dbReference>
<dbReference type="CDD" id="cd16448">
    <property type="entry name" value="RING-H2"/>
    <property type="match status" value="1"/>
</dbReference>
<keyword evidence="9" id="KW-1185">Reference proteome</keyword>
<sequence length="225" mass="25191">MALLPYRCIWDTVEIDLREDEDFAFITVLMRHWKFDEFVERLTAAGRSECVVSLDDVLNEEERPVLDAMMHLTELGIREGCYGGIISGLIEYIEEEIISNLSPPVTVTLDIVEATPAVATDDIQEALELYLMEADAEEEGSSMMMMEIDTTVTPSEAAVAEMMGKLQRCGADKEGEELFCVICMEEGGVGFAVMPCKHVFHVTCVARWFTINPLCPLCRQTIFTA</sequence>
<reference evidence="8" key="1">
    <citation type="submission" date="2021-01" db="UniProtKB">
        <authorList>
            <consortium name="EnsemblPlants"/>
        </authorList>
    </citation>
    <scope>IDENTIFICATION</scope>
</reference>
<dbReference type="GO" id="GO:0061630">
    <property type="term" value="F:ubiquitin protein ligase activity"/>
    <property type="evidence" value="ECO:0007669"/>
    <property type="project" value="UniProtKB-EC"/>
</dbReference>
<dbReference type="SUPFAM" id="SSF57850">
    <property type="entry name" value="RING/U-box"/>
    <property type="match status" value="1"/>
</dbReference>
<dbReference type="AlphaFoldDB" id="A0A7N0UC51"/>
<dbReference type="InterPro" id="IPR013083">
    <property type="entry name" value="Znf_RING/FYVE/PHD"/>
</dbReference>
<evidence type="ECO:0000256" key="2">
    <source>
        <dbReference type="ARBA" id="ARBA00012483"/>
    </source>
</evidence>
<dbReference type="GO" id="GO:0016567">
    <property type="term" value="P:protein ubiquitination"/>
    <property type="evidence" value="ECO:0007669"/>
    <property type="project" value="TreeGrafter"/>
</dbReference>
<keyword evidence="4 6" id="KW-0863">Zinc-finger</keyword>